<evidence type="ECO:0000256" key="3">
    <source>
        <dbReference type="RuleBase" id="RU003788"/>
    </source>
</evidence>
<dbReference type="GO" id="GO:0009253">
    <property type="term" value="P:peptidoglycan catabolic process"/>
    <property type="evidence" value="ECO:0007669"/>
    <property type="project" value="InterPro"/>
</dbReference>
<sequence>MREITPRIALELIAHEGIVTEAYKDSVGVWTWSVGVTDASGHKVFPRYKDKPQPLEHCIGVYLWLLREKYLPTVLAAFGPHDPTEAELGAALSFHWNTGAIARASWIGRFVAGDMAGARKAMLDWARPASLLARRKKEQALFFDGKWCQDGNAVVYRVAKPSYQPSGGKRVDVRALVEGLFTTAAPGPALTLTPAPERARTWFDRLFD</sequence>
<dbReference type="GO" id="GO:0003796">
    <property type="term" value="F:lysozyme activity"/>
    <property type="evidence" value="ECO:0007669"/>
    <property type="project" value="UniProtKB-EC"/>
</dbReference>
<accession>A0A7W5ZWD7</accession>
<keyword evidence="2 3" id="KW-0081">Bacteriolytic enzyme</keyword>
<evidence type="ECO:0000313" key="5">
    <source>
        <dbReference type="Proteomes" id="UP000562395"/>
    </source>
</evidence>
<comment type="similarity">
    <text evidence="3">Belongs to the glycosyl hydrolase 24 family.</text>
</comment>
<evidence type="ECO:0000256" key="2">
    <source>
        <dbReference type="ARBA" id="ARBA00022638"/>
    </source>
</evidence>
<proteinExistence type="inferred from homology"/>
<gene>
    <name evidence="4" type="ORF">GGQ88_000955</name>
</gene>
<dbReference type="EMBL" id="JACICY010000002">
    <property type="protein sequence ID" value="MBB3859694.1"/>
    <property type="molecule type" value="Genomic_DNA"/>
</dbReference>
<dbReference type="Proteomes" id="UP000562395">
    <property type="component" value="Unassembled WGS sequence"/>
</dbReference>
<dbReference type="GO" id="GO:0016998">
    <property type="term" value="P:cell wall macromolecule catabolic process"/>
    <property type="evidence" value="ECO:0007669"/>
    <property type="project" value="InterPro"/>
</dbReference>
<organism evidence="4 5">
    <name type="scientific">Novosphingobium hassiacum</name>
    <dbReference type="NCBI Taxonomy" id="173676"/>
    <lineage>
        <taxon>Bacteria</taxon>
        <taxon>Pseudomonadati</taxon>
        <taxon>Pseudomonadota</taxon>
        <taxon>Alphaproteobacteria</taxon>
        <taxon>Sphingomonadales</taxon>
        <taxon>Sphingomonadaceae</taxon>
        <taxon>Novosphingobium</taxon>
    </lineage>
</organism>
<evidence type="ECO:0000256" key="1">
    <source>
        <dbReference type="ARBA" id="ARBA00022529"/>
    </source>
</evidence>
<keyword evidence="5" id="KW-1185">Reference proteome</keyword>
<dbReference type="Gene3D" id="1.10.530.40">
    <property type="match status" value="1"/>
</dbReference>
<comment type="caution">
    <text evidence="4">The sequence shown here is derived from an EMBL/GenBank/DDBJ whole genome shotgun (WGS) entry which is preliminary data.</text>
</comment>
<evidence type="ECO:0000313" key="4">
    <source>
        <dbReference type="EMBL" id="MBB3859694.1"/>
    </source>
</evidence>
<keyword evidence="3 4" id="KW-0378">Hydrolase</keyword>
<reference evidence="4 5" key="1">
    <citation type="submission" date="2020-08" db="EMBL/GenBank/DDBJ databases">
        <title>Genomic Encyclopedia of Type Strains, Phase IV (KMG-IV): sequencing the most valuable type-strain genomes for metagenomic binning, comparative biology and taxonomic classification.</title>
        <authorList>
            <person name="Goeker M."/>
        </authorList>
    </citation>
    <scope>NUCLEOTIDE SEQUENCE [LARGE SCALE GENOMIC DNA]</scope>
    <source>
        <strain evidence="4 5">DSM 14552</strain>
    </source>
</reference>
<dbReference type="Pfam" id="PF00959">
    <property type="entry name" value="Phage_lysozyme"/>
    <property type="match status" value="1"/>
</dbReference>
<dbReference type="GO" id="GO:0031640">
    <property type="term" value="P:killing of cells of another organism"/>
    <property type="evidence" value="ECO:0007669"/>
    <property type="project" value="UniProtKB-KW"/>
</dbReference>
<keyword evidence="3 4" id="KW-0326">Glycosidase</keyword>
<dbReference type="GO" id="GO:0042742">
    <property type="term" value="P:defense response to bacterium"/>
    <property type="evidence" value="ECO:0007669"/>
    <property type="project" value="UniProtKB-KW"/>
</dbReference>
<name>A0A7W5ZWD7_9SPHN</name>
<dbReference type="InterPro" id="IPR023346">
    <property type="entry name" value="Lysozyme-like_dom_sf"/>
</dbReference>
<dbReference type="RefSeq" id="WP_183611994.1">
    <property type="nucleotide sequence ID" value="NZ_JACICY010000002.1"/>
</dbReference>
<protein>
    <recommendedName>
        <fullName evidence="3">Lysozyme</fullName>
        <ecNumber evidence="3">3.2.1.17</ecNumber>
    </recommendedName>
</protein>
<dbReference type="InterPro" id="IPR002196">
    <property type="entry name" value="Glyco_hydro_24"/>
</dbReference>
<keyword evidence="1 3" id="KW-0929">Antimicrobial</keyword>
<dbReference type="SUPFAM" id="SSF53955">
    <property type="entry name" value="Lysozyme-like"/>
    <property type="match status" value="1"/>
</dbReference>
<dbReference type="InterPro" id="IPR023347">
    <property type="entry name" value="Lysozyme_dom_sf"/>
</dbReference>
<dbReference type="AlphaFoldDB" id="A0A7W5ZWD7"/>
<dbReference type="EC" id="3.2.1.17" evidence="3"/>
<comment type="catalytic activity">
    <reaction evidence="3">
        <text>Hydrolysis of (1-&gt;4)-beta-linkages between N-acetylmuramic acid and N-acetyl-D-glucosamine residues in a peptidoglycan and between N-acetyl-D-glucosamine residues in chitodextrins.</text>
        <dbReference type="EC" id="3.2.1.17"/>
    </reaction>
</comment>